<evidence type="ECO:0000313" key="3">
    <source>
        <dbReference type="Proteomes" id="UP000215335"/>
    </source>
</evidence>
<evidence type="ECO:0000259" key="1">
    <source>
        <dbReference type="PROSITE" id="PS51269"/>
    </source>
</evidence>
<feature type="non-terminal residue" evidence="2">
    <location>
        <position position="1"/>
    </location>
</feature>
<dbReference type="InterPro" id="IPR017920">
    <property type="entry name" value="COMM"/>
</dbReference>
<evidence type="ECO:0000313" key="2">
    <source>
        <dbReference type="EMBL" id="OXU29593.1"/>
    </source>
</evidence>
<dbReference type="OrthoDB" id="64318at2759"/>
<dbReference type="Pfam" id="PF22838">
    <property type="entry name" value="COMMD8_HN"/>
    <property type="match status" value="1"/>
</dbReference>
<comment type="caution">
    <text evidence="2">The sequence shown here is derived from an EMBL/GenBank/DDBJ whole genome shotgun (WGS) entry which is preliminary data.</text>
</comment>
<dbReference type="EMBL" id="NNAY01000270">
    <property type="protein sequence ID" value="OXU29593.1"/>
    <property type="molecule type" value="Genomic_DNA"/>
</dbReference>
<feature type="domain" description="COMM" evidence="1">
    <location>
        <begin position="123"/>
        <end position="184"/>
    </location>
</feature>
<organism evidence="2 3">
    <name type="scientific">Trichomalopsis sarcophagae</name>
    <dbReference type="NCBI Taxonomy" id="543379"/>
    <lineage>
        <taxon>Eukaryota</taxon>
        <taxon>Metazoa</taxon>
        <taxon>Ecdysozoa</taxon>
        <taxon>Arthropoda</taxon>
        <taxon>Hexapoda</taxon>
        <taxon>Insecta</taxon>
        <taxon>Pterygota</taxon>
        <taxon>Neoptera</taxon>
        <taxon>Endopterygota</taxon>
        <taxon>Hymenoptera</taxon>
        <taxon>Apocrita</taxon>
        <taxon>Proctotrupomorpha</taxon>
        <taxon>Chalcidoidea</taxon>
        <taxon>Pteromalidae</taxon>
        <taxon>Pteromalinae</taxon>
        <taxon>Trichomalopsis</taxon>
    </lineage>
</organism>
<dbReference type="AlphaFoldDB" id="A0A232FGA2"/>
<sequence length="184" mass="21993">VKICFKMDNDHIMQCDLFHRDKLEELYKFLHRCIDEICNSTGPNFQHFKNVQWTKEEFNNVHKHISTFLHNPSCLYIDEEKMPLEYHEFPEHVQQAILTCLRVRKNQLTNALLYEYSSRHIPTMLEFDWRLKYVMGSSKMASIREPLLQLDLILKEKQANQILELELNKDELDLVINAIETVIS</sequence>
<dbReference type="InterPro" id="IPR055184">
    <property type="entry name" value="COMMD8_HN"/>
</dbReference>
<dbReference type="PROSITE" id="PS51269">
    <property type="entry name" value="COMM"/>
    <property type="match status" value="1"/>
</dbReference>
<reference evidence="2 3" key="1">
    <citation type="journal article" date="2017" name="Curr. Biol.">
        <title>The Evolution of Venom by Co-option of Single-Copy Genes.</title>
        <authorList>
            <person name="Martinson E.O."/>
            <person name="Mrinalini"/>
            <person name="Kelkar Y.D."/>
            <person name="Chang C.H."/>
            <person name="Werren J.H."/>
        </authorList>
    </citation>
    <scope>NUCLEOTIDE SEQUENCE [LARGE SCALE GENOMIC DNA]</scope>
    <source>
        <strain evidence="2 3">Alberta</strain>
        <tissue evidence="2">Whole body</tissue>
    </source>
</reference>
<proteinExistence type="predicted"/>
<keyword evidence="3" id="KW-1185">Reference proteome</keyword>
<dbReference type="Proteomes" id="UP000215335">
    <property type="component" value="Unassembled WGS sequence"/>
</dbReference>
<gene>
    <name evidence="2" type="ORF">TSAR_004490</name>
</gene>
<dbReference type="Pfam" id="PF07258">
    <property type="entry name" value="COMM_domain"/>
    <property type="match status" value="1"/>
</dbReference>
<dbReference type="STRING" id="543379.A0A232FGA2"/>
<protein>
    <recommendedName>
        <fullName evidence="1">COMM domain-containing protein</fullName>
    </recommendedName>
</protein>
<accession>A0A232FGA2</accession>
<name>A0A232FGA2_9HYME</name>